<dbReference type="SMART" id="SM00304">
    <property type="entry name" value="HAMP"/>
    <property type="match status" value="1"/>
</dbReference>
<dbReference type="SUPFAM" id="SSF103190">
    <property type="entry name" value="Sensory domain-like"/>
    <property type="match status" value="1"/>
</dbReference>
<dbReference type="GO" id="GO:0016020">
    <property type="term" value="C:membrane"/>
    <property type="evidence" value="ECO:0007669"/>
    <property type="project" value="InterPro"/>
</dbReference>
<accession>A0A7W7G369</accession>
<feature type="domain" description="Methyl-accepting transducer" evidence="7">
    <location>
        <begin position="460"/>
        <end position="682"/>
    </location>
</feature>
<evidence type="ECO:0000259" key="8">
    <source>
        <dbReference type="PROSITE" id="PS50885"/>
    </source>
</evidence>
<dbReference type="PANTHER" id="PTHR32089">
    <property type="entry name" value="METHYL-ACCEPTING CHEMOTAXIS PROTEIN MCPB"/>
    <property type="match status" value="1"/>
</dbReference>
<keyword evidence="2 6" id="KW-1133">Transmembrane helix</keyword>
<evidence type="ECO:0000256" key="6">
    <source>
        <dbReference type="SAM" id="Phobius"/>
    </source>
</evidence>
<gene>
    <name evidence="9" type="ORF">BKA14_004700</name>
</gene>
<evidence type="ECO:0000256" key="5">
    <source>
        <dbReference type="PROSITE-ProRule" id="PRU00284"/>
    </source>
</evidence>
<evidence type="ECO:0000313" key="9">
    <source>
        <dbReference type="EMBL" id="MBB4694552.1"/>
    </source>
</evidence>
<evidence type="ECO:0000313" key="10">
    <source>
        <dbReference type="Proteomes" id="UP000542742"/>
    </source>
</evidence>
<evidence type="ECO:0000256" key="1">
    <source>
        <dbReference type="ARBA" id="ARBA00022692"/>
    </source>
</evidence>
<keyword evidence="1 6" id="KW-0812">Transmembrane</keyword>
<dbReference type="InterPro" id="IPR029151">
    <property type="entry name" value="Sensor-like_sf"/>
</dbReference>
<keyword evidence="6" id="KW-0472">Membrane</keyword>
<dbReference type="Pfam" id="PF00015">
    <property type="entry name" value="MCPsignal"/>
    <property type="match status" value="1"/>
</dbReference>
<dbReference type="InterPro" id="IPR003660">
    <property type="entry name" value="HAMP_dom"/>
</dbReference>
<dbReference type="Pfam" id="PF00672">
    <property type="entry name" value="HAMP"/>
    <property type="match status" value="1"/>
</dbReference>
<dbReference type="Proteomes" id="UP000542742">
    <property type="component" value="Unassembled WGS sequence"/>
</dbReference>
<keyword evidence="10" id="KW-1185">Reference proteome</keyword>
<dbReference type="SMART" id="SM00283">
    <property type="entry name" value="MA"/>
    <property type="match status" value="1"/>
</dbReference>
<dbReference type="PROSITE" id="PS50111">
    <property type="entry name" value="CHEMOTAXIS_TRANSDUC_2"/>
    <property type="match status" value="1"/>
</dbReference>
<dbReference type="GO" id="GO:0007165">
    <property type="term" value="P:signal transduction"/>
    <property type="evidence" value="ECO:0007669"/>
    <property type="project" value="UniProtKB-KW"/>
</dbReference>
<organism evidence="9 10">
    <name type="scientific">Paractinoplanes abujensis</name>
    <dbReference type="NCBI Taxonomy" id="882441"/>
    <lineage>
        <taxon>Bacteria</taxon>
        <taxon>Bacillati</taxon>
        <taxon>Actinomycetota</taxon>
        <taxon>Actinomycetes</taxon>
        <taxon>Micromonosporales</taxon>
        <taxon>Micromonosporaceae</taxon>
        <taxon>Paractinoplanes</taxon>
    </lineage>
</organism>
<comment type="caution">
    <text evidence="9">The sequence shown here is derived from an EMBL/GenBank/DDBJ whole genome shotgun (WGS) entry which is preliminary data.</text>
</comment>
<keyword evidence="3 5" id="KW-0807">Transducer</keyword>
<dbReference type="EMBL" id="JACHMF010000001">
    <property type="protein sequence ID" value="MBB4694552.1"/>
    <property type="molecule type" value="Genomic_DNA"/>
</dbReference>
<feature type="transmembrane region" description="Helical" evidence="6">
    <location>
        <begin position="14"/>
        <end position="35"/>
    </location>
</feature>
<proteinExistence type="inferred from homology"/>
<dbReference type="Gene3D" id="3.30.450.20">
    <property type="entry name" value="PAS domain"/>
    <property type="match status" value="1"/>
</dbReference>
<evidence type="ECO:0000259" key="7">
    <source>
        <dbReference type="PROSITE" id="PS50111"/>
    </source>
</evidence>
<dbReference type="PANTHER" id="PTHR32089:SF112">
    <property type="entry name" value="LYSOZYME-LIKE PROTEIN-RELATED"/>
    <property type="match status" value="1"/>
</dbReference>
<dbReference type="InterPro" id="IPR004089">
    <property type="entry name" value="MCPsignal_dom"/>
</dbReference>
<sequence length="711" mass="72193">MGRNSRSLQISHKLLALGLGGVIGTAVVLVAVGAWESGDFAAGTEREVVAQNTASLNRTTTDVTTLVQSVGNEVQNSVNVSMHAASELLTQRGGARLTGQTTTWTATNQVSQAKTSVRLPRLTVGGTWLGKNTDFGVRTPFVDDAASLSSSTITVFQRMNAAGDLLRVGTTVKAKTGARAIGTYIPAVGADGKPNAVAAAIKAGKPYRGVAQVVGTPYVSAYDPIKNASGQVIGALYAGVPQAEALKNLTAAVEAGEVGENGWLSVFSTAAANSGQIVASNIGGAADSVDLTSTDANGTEWVKELVTKAPTLGEGQTWTTKYQLAGAAGGPVGPTTTTVAFYKPYSWAIVIGGYDNDAAGPVDTVRDGRTEMLWTLVVAAVLLALIGGVVAGVLARRISRRLSGLTAGLSRLAQRDLTVTVPVTGGDEIATASTALNSAADELRTVMIEVTSASHDVTTTAGQVAATGGELAGSAEAAAGRAGTVNHAAESVSTVVQTVAAGAEEMGASIREISTNAQDAAEAGRDGVGLTAAAAGVIGELRDSTTKIADVVRLIASIAEQTNLLALNATIEAARAGETGKGFAVVANEVKELAQETARATEDVTARVAAIESDTTRAVDAIEAITARIAQVNDYQTAIAAAVEEQAATTAEMARNISEVASGSRDIAEGIGVVSGAVEGTRASVSVSHRAADELNATARRLTGLVNRFTV</sequence>
<reference evidence="9 10" key="1">
    <citation type="submission" date="2020-08" db="EMBL/GenBank/DDBJ databases">
        <title>Sequencing the genomes of 1000 actinobacteria strains.</title>
        <authorList>
            <person name="Klenk H.-P."/>
        </authorList>
    </citation>
    <scope>NUCLEOTIDE SEQUENCE [LARGE SCALE GENOMIC DNA]</scope>
    <source>
        <strain evidence="9 10">DSM 45518</strain>
    </source>
</reference>
<dbReference type="PROSITE" id="PS50885">
    <property type="entry name" value="HAMP"/>
    <property type="match status" value="1"/>
</dbReference>
<evidence type="ECO:0000256" key="3">
    <source>
        <dbReference type="ARBA" id="ARBA00023224"/>
    </source>
</evidence>
<name>A0A7W7G369_9ACTN</name>
<evidence type="ECO:0000256" key="2">
    <source>
        <dbReference type="ARBA" id="ARBA00022989"/>
    </source>
</evidence>
<dbReference type="Gene3D" id="1.10.287.950">
    <property type="entry name" value="Methyl-accepting chemotaxis protein"/>
    <property type="match status" value="1"/>
</dbReference>
<evidence type="ECO:0000256" key="4">
    <source>
        <dbReference type="ARBA" id="ARBA00029447"/>
    </source>
</evidence>
<dbReference type="AlphaFoldDB" id="A0A7W7G369"/>
<dbReference type="CDD" id="cd06225">
    <property type="entry name" value="HAMP"/>
    <property type="match status" value="1"/>
</dbReference>
<dbReference type="SUPFAM" id="SSF58104">
    <property type="entry name" value="Methyl-accepting chemotaxis protein (MCP) signaling domain"/>
    <property type="match status" value="1"/>
</dbReference>
<comment type="similarity">
    <text evidence="4">Belongs to the methyl-accepting chemotaxis (MCP) protein family.</text>
</comment>
<feature type="domain" description="HAMP" evidence="8">
    <location>
        <begin position="396"/>
        <end position="448"/>
    </location>
</feature>
<dbReference type="InterPro" id="IPR033462">
    <property type="entry name" value="Cache_3-Cache_2"/>
</dbReference>
<feature type="transmembrane region" description="Helical" evidence="6">
    <location>
        <begin position="372"/>
        <end position="395"/>
    </location>
</feature>
<protein>
    <submittedName>
        <fullName evidence="9">Methyl-accepting chemotaxis protein</fullName>
    </submittedName>
</protein>
<dbReference type="Pfam" id="PF17201">
    <property type="entry name" value="Cache_3-Cache_2"/>
    <property type="match status" value="1"/>
</dbReference>
<dbReference type="RefSeq" id="WP_184953022.1">
    <property type="nucleotide sequence ID" value="NZ_BOMC01000037.1"/>
</dbReference>